<organism evidence="1 2">
    <name type="scientific">Paracoccus angustae</name>
    <dbReference type="NCBI Taxonomy" id="1671480"/>
    <lineage>
        <taxon>Bacteria</taxon>
        <taxon>Pseudomonadati</taxon>
        <taxon>Pseudomonadota</taxon>
        <taxon>Alphaproteobacteria</taxon>
        <taxon>Rhodobacterales</taxon>
        <taxon>Paracoccaceae</taxon>
        <taxon>Paracoccus</taxon>
    </lineage>
</organism>
<comment type="caution">
    <text evidence="1">The sequence shown here is derived from an EMBL/GenBank/DDBJ whole genome shotgun (WGS) entry which is preliminary data.</text>
</comment>
<sequence length="93" mass="10181">MLELIVLAVLGYAAFTWHTTSRGKRFVRAYAYLKLLDNGMSSAEANGLAMRFLSRYSDPDIDLDLIKDATGYTKAGGQQLPVIAAARKHGFIG</sequence>
<protein>
    <submittedName>
        <fullName evidence="1">Uncharacterized protein</fullName>
    </submittedName>
</protein>
<dbReference type="Proteomes" id="UP001595539">
    <property type="component" value="Unassembled WGS sequence"/>
</dbReference>
<name>A0ABV7U0M0_9RHOB</name>
<keyword evidence="2" id="KW-1185">Reference proteome</keyword>
<reference evidence="2" key="1">
    <citation type="journal article" date="2019" name="Int. J. Syst. Evol. Microbiol.">
        <title>The Global Catalogue of Microorganisms (GCM) 10K type strain sequencing project: providing services to taxonomists for standard genome sequencing and annotation.</title>
        <authorList>
            <consortium name="The Broad Institute Genomics Platform"/>
            <consortium name="The Broad Institute Genome Sequencing Center for Infectious Disease"/>
            <person name="Wu L."/>
            <person name="Ma J."/>
        </authorList>
    </citation>
    <scope>NUCLEOTIDE SEQUENCE [LARGE SCALE GENOMIC DNA]</scope>
    <source>
        <strain evidence="2">KCTC 42473</strain>
    </source>
</reference>
<gene>
    <name evidence="1" type="ORF">ACFOM8_03250</name>
</gene>
<accession>A0ABV7U0M0</accession>
<evidence type="ECO:0000313" key="2">
    <source>
        <dbReference type="Proteomes" id="UP001595539"/>
    </source>
</evidence>
<proteinExistence type="predicted"/>
<evidence type="ECO:0000313" key="1">
    <source>
        <dbReference type="EMBL" id="MFC3628454.1"/>
    </source>
</evidence>
<dbReference type="EMBL" id="JBHRXY010000002">
    <property type="protein sequence ID" value="MFC3628454.1"/>
    <property type="molecule type" value="Genomic_DNA"/>
</dbReference>
<dbReference type="RefSeq" id="WP_377759277.1">
    <property type="nucleotide sequence ID" value="NZ_JBHRXY010000002.1"/>
</dbReference>